<dbReference type="FunCoup" id="F1A6A5">
    <property type="interactions" value="450"/>
</dbReference>
<feature type="domain" description="LIM zinc-binding" evidence="6">
    <location>
        <begin position="743"/>
        <end position="803"/>
    </location>
</feature>
<dbReference type="KEGG" id="dpp:DICPUDRAFT_100179"/>
<evidence type="ECO:0000313" key="7">
    <source>
        <dbReference type="EMBL" id="EGC28274.1"/>
    </source>
</evidence>
<dbReference type="SMART" id="SM00132">
    <property type="entry name" value="LIM"/>
    <property type="match status" value="2"/>
</dbReference>
<accession>F1A6A5</accession>
<dbReference type="AlphaFoldDB" id="F1A6A5"/>
<keyword evidence="3" id="KW-0440">LIM domain</keyword>
<dbReference type="PROSITE" id="PS50023">
    <property type="entry name" value="LIM_DOMAIN_2"/>
    <property type="match status" value="2"/>
</dbReference>
<dbReference type="STRING" id="5786.F1A6A5"/>
<dbReference type="InterPro" id="IPR011993">
    <property type="entry name" value="PH-like_dom_sf"/>
</dbReference>
<feature type="region of interest" description="Disordered" evidence="4">
    <location>
        <begin position="477"/>
        <end position="570"/>
    </location>
</feature>
<dbReference type="OrthoDB" id="1112565at2759"/>
<dbReference type="GO" id="GO:0048870">
    <property type="term" value="P:cell motility"/>
    <property type="evidence" value="ECO:0007669"/>
    <property type="project" value="EnsemblProtists"/>
</dbReference>
<dbReference type="RefSeq" id="XP_003295199.1">
    <property type="nucleotide sequence ID" value="XM_003295151.1"/>
</dbReference>
<dbReference type="GO" id="GO:0005546">
    <property type="term" value="F:phosphatidylinositol-4,5-bisphosphate binding"/>
    <property type="evidence" value="ECO:0007669"/>
    <property type="project" value="EnsemblProtists"/>
</dbReference>
<dbReference type="CDD" id="cd08368">
    <property type="entry name" value="LIM"/>
    <property type="match status" value="2"/>
</dbReference>
<dbReference type="PANTHER" id="PTHR12752:SF9">
    <property type="entry name" value="KRAMER, ISOFORM I"/>
    <property type="match status" value="1"/>
</dbReference>
<feature type="domain" description="PH" evidence="5">
    <location>
        <begin position="145"/>
        <end position="245"/>
    </location>
</feature>
<dbReference type="Gene3D" id="2.10.110.10">
    <property type="entry name" value="Cysteine Rich Protein"/>
    <property type="match status" value="2"/>
</dbReference>
<dbReference type="InParanoid" id="F1A6A5"/>
<keyword evidence="2 3" id="KW-0862">Zinc</keyword>
<dbReference type="SUPFAM" id="SSF57716">
    <property type="entry name" value="Glucocorticoid receptor-like (DNA-binding domain)"/>
    <property type="match status" value="1"/>
</dbReference>
<feature type="domain" description="PH" evidence="5">
    <location>
        <begin position="8"/>
        <end position="116"/>
    </location>
</feature>
<dbReference type="GeneID" id="10511306"/>
<proteinExistence type="predicted"/>
<gene>
    <name evidence="7" type="ORF">DICPUDRAFT_100179</name>
</gene>
<evidence type="ECO:0000256" key="2">
    <source>
        <dbReference type="ARBA" id="ARBA00022833"/>
    </source>
</evidence>
<protein>
    <recommendedName>
        <fullName evidence="9">PH domain-containing protein</fullName>
    </recommendedName>
</protein>
<dbReference type="Pfam" id="PF00412">
    <property type="entry name" value="LIM"/>
    <property type="match status" value="2"/>
</dbReference>
<dbReference type="GO" id="GO:0031257">
    <property type="term" value="C:cell trailing edge membrane"/>
    <property type="evidence" value="ECO:0007669"/>
    <property type="project" value="EnsemblProtists"/>
</dbReference>
<evidence type="ECO:0000256" key="3">
    <source>
        <dbReference type="PROSITE-ProRule" id="PRU00125"/>
    </source>
</evidence>
<dbReference type="GO" id="GO:0046872">
    <property type="term" value="F:metal ion binding"/>
    <property type="evidence" value="ECO:0007669"/>
    <property type="project" value="UniProtKB-KW"/>
</dbReference>
<dbReference type="SMART" id="SM00233">
    <property type="entry name" value="PH"/>
    <property type="match status" value="2"/>
</dbReference>
<dbReference type="OMA" id="MITFAYK"/>
<dbReference type="VEuPathDB" id="AmoebaDB:DICPUDRAFT_100179"/>
<name>F1A6A5_DICPU</name>
<feature type="compositionally biased region" description="Polar residues" evidence="4">
    <location>
        <begin position="505"/>
        <end position="558"/>
    </location>
</feature>
<dbReference type="PROSITE" id="PS00478">
    <property type="entry name" value="LIM_DOMAIN_1"/>
    <property type="match status" value="2"/>
</dbReference>
<dbReference type="SUPFAM" id="SSF50729">
    <property type="entry name" value="PH domain-like"/>
    <property type="match status" value="2"/>
</dbReference>
<dbReference type="Pfam" id="PF00169">
    <property type="entry name" value="PH"/>
    <property type="match status" value="2"/>
</dbReference>
<sequence>MISLEDNLKFKEGHLSILSSDGKVFKKRYCVFKNRILFIFENKQRSDIQSSSYQVLHFIPLIRCGIIATAIQDGPNGKPFCFKLSHENDENIFYWLSDETEDGMKEWVRVLQMHCSIQKEPEKVQVRGRSKSIAFKPGALQIAGISNFKGWLKKYTTAGTFRRTLQWKKRWFVLKDMVLYYYDSPESNEIKGRISIPNWSVEIDTNIPIGFCFNLSHPGYETITLQAESDEERKKWVQNIKENNRMLTKTLASPSEVAQLKHWIKKITSLDIQNDPTDLVCNASFVANILDKVGFKVQLTERSNQSQRQVDNEWTITNFDNIIKALVFKGVKFEQEIIPEDFINSDPMVLNFAISIMNHFDPQPAIKINNISIKNNNDDIGTNNNNYSNNSNNHVPIGSIPKSVSSSSINTSAPTTPRSMVSDISSNDNPTDSNNTINLNNNLSVNNTIASRKSSSFEVSKRDIKKFFTIGRSSDTSKKFKEEKLKEEKQTEKSIEKSTEKSTEKSLPTENKTPVKQQEPTMPTKQQEPTTPAKQEPTIATTPIKQQEPVSPIKQQEPTPIKTPFKSKSDEEDINIISSLDVSLNLDSILSPAPVHHNDDFNATPQATPTKSSPRLVSPFRNLKRVETQDVLGEFDKIFSSLSKIYKNCEVCKEPIASEPIEISCGKAWHKDHFNCCVCSKALLGFEEIPFIEREENIYCKEDHDKTFKDSNCIECNKTLMITFAYKGKLLCREHYLNYVSDTICQSCEQPIGSNKPYQEFENKKWHVEHFKCSYCSKTLPDPLVAKFKASKPYCGACQIKLF</sequence>
<feature type="region of interest" description="Disordered" evidence="4">
    <location>
        <begin position="384"/>
        <end position="441"/>
    </location>
</feature>
<dbReference type="Gene3D" id="2.30.29.30">
    <property type="entry name" value="Pleckstrin-homology domain (PH domain)/Phosphotyrosine-binding domain (PTB)"/>
    <property type="match status" value="2"/>
</dbReference>
<evidence type="ECO:0000313" key="8">
    <source>
        <dbReference type="Proteomes" id="UP000001064"/>
    </source>
</evidence>
<evidence type="ECO:0000259" key="5">
    <source>
        <dbReference type="PROSITE" id="PS50003"/>
    </source>
</evidence>
<dbReference type="GO" id="GO:0080025">
    <property type="term" value="F:phosphatidylinositol-3,5-bisphosphate binding"/>
    <property type="evidence" value="ECO:0007669"/>
    <property type="project" value="EnsemblProtists"/>
</dbReference>
<reference evidence="8" key="1">
    <citation type="journal article" date="2011" name="Genome Biol.">
        <title>Comparative genomics of the social amoebae Dictyostelium discoideum and Dictyostelium purpureum.</title>
        <authorList>
            <consortium name="US DOE Joint Genome Institute (JGI-PGF)"/>
            <person name="Sucgang R."/>
            <person name="Kuo A."/>
            <person name="Tian X."/>
            <person name="Salerno W."/>
            <person name="Parikh A."/>
            <person name="Feasley C.L."/>
            <person name="Dalin E."/>
            <person name="Tu H."/>
            <person name="Huang E."/>
            <person name="Barry K."/>
            <person name="Lindquist E."/>
            <person name="Shapiro H."/>
            <person name="Bruce D."/>
            <person name="Schmutz J."/>
            <person name="Salamov A."/>
            <person name="Fey P."/>
            <person name="Gaudet P."/>
            <person name="Anjard C."/>
            <person name="Babu M.M."/>
            <person name="Basu S."/>
            <person name="Bushmanova Y."/>
            <person name="van der Wel H."/>
            <person name="Katoh-Kurasawa M."/>
            <person name="Dinh C."/>
            <person name="Coutinho P.M."/>
            <person name="Saito T."/>
            <person name="Elias M."/>
            <person name="Schaap P."/>
            <person name="Kay R.R."/>
            <person name="Henrissat B."/>
            <person name="Eichinger L."/>
            <person name="Rivero F."/>
            <person name="Putnam N.H."/>
            <person name="West C.M."/>
            <person name="Loomis W.F."/>
            <person name="Chisholm R.L."/>
            <person name="Shaulsky G."/>
            <person name="Strassmann J.E."/>
            <person name="Queller D.C."/>
            <person name="Kuspa A."/>
            <person name="Grigoriev I.V."/>
        </authorList>
    </citation>
    <scope>NUCLEOTIDE SEQUENCE [LARGE SCALE GENOMIC DNA]</scope>
    <source>
        <strain evidence="8">QSDP1</strain>
    </source>
</reference>
<dbReference type="PROSITE" id="PS50003">
    <property type="entry name" value="PH_DOMAIN"/>
    <property type="match status" value="2"/>
</dbReference>
<keyword evidence="1 3" id="KW-0479">Metal-binding</keyword>
<dbReference type="CDD" id="cd00821">
    <property type="entry name" value="PH"/>
    <property type="match status" value="1"/>
</dbReference>
<evidence type="ECO:0008006" key="9">
    <source>
        <dbReference type="Google" id="ProtNLM"/>
    </source>
</evidence>
<evidence type="ECO:0000256" key="4">
    <source>
        <dbReference type="SAM" id="MobiDB-lite"/>
    </source>
</evidence>
<dbReference type="Proteomes" id="UP000001064">
    <property type="component" value="Unassembled WGS sequence"/>
</dbReference>
<evidence type="ECO:0000256" key="1">
    <source>
        <dbReference type="ARBA" id="ARBA00022723"/>
    </source>
</evidence>
<organism evidence="7 8">
    <name type="scientific">Dictyostelium purpureum</name>
    <name type="common">Slime mold</name>
    <dbReference type="NCBI Taxonomy" id="5786"/>
    <lineage>
        <taxon>Eukaryota</taxon>
        <taxon>Amoebozoa</taxon>
        <taxon>Evosea</taxon>
        <taxon>Eumycetozoa</taxon>
        <taxon>Dictyostelia</taxon>
        <taxon>Dictyosteliales</taxon>
        <taxon>Dictyosteliaceae</taxon>
        <taxon>Dictyostelium</taxon>
    </lineage>
</organism>
<keyword evidence="8" id="KW-1185">Reference proteome</keyword>
<dbReference type="eggNOG" id="KOG1703">
    <property type="taxonomic scope" value="Eukaryota"/>
</dbReference>
<dbReference type="InterPro" id="IPR001849">
    <property type="entry name" value="PH_domain"/>
</dbReference>
<feature type="domain" description="LIM zinc-binding" evidence="6">
    <location>
        <begin position="647"/>
        <end position="710"/>
    </location>
</feature>
<feature type="compositionally biased region" description="Basic and acidic residues" evidence="4">
    <location>
        <begin position="477"/>
        <end position="504"/>
    </location>
</feature>
<evidence type="ECO:0000259" key="6">
    <source>
        <dbReference type="PROSITE" id="PS50023"/>
    </source>
</evidence>
<dbReference type="InterPro" id="IPR001781">
    <property type="entry name" value="Znf_LIM"/>
</dbReference>
<dbReference type="PANTHER" id="PTHR12752">
    <property type="entry name" value="PHOSPHOINOSITOL 3-PHOSPHATE-BINDING PROTEIN"/>
    <property type="match status" value="1"/>
</dbReference>
<dbReference type="EMBL" id="GL871705">
    <property type="protein sequence ID" value="EGC28274.1"/>
    <property type="molecule type" value="Genomic_DNA"/>
</dbReference>